<dbReference type="Proteomes" id="UP000318834">
    <property type="component" value="Unassembled WGS sequence"/>
</dbReference>
<dbReference type="PANTHER" id="PTHR43510:SF1">
    <property type="entry name" value="AMINOTRANSFERASE FUNCTION, HYPOTHETICAL (EUROFUNG)"/>
    <property type="match status" value="1"/>
</dbReference>
<dbReference type="InterPro" id="IPR015422">
    <property type="entry name" value="PyrdxlP-dep_Trfase_small"/>
</dbReference>
<dbReference type="InterPro" id="IPR015421">
    <property type="entry name" value="PyrdxlP-dep_Trfase_major"/>
</dbReference>
<feature type="domain" description="Aminotransferase class I/classII large" evidence="3">
    <location>
        <begin position="82"/>
        <end position="408"/>
    </location>
</feature>
<protein>
    <recommendedName>
        <fullName evidence="1">Aminotransferase</fullName>
        <ecNumber evidence="1">2.6.1.-</ecNumber>
    </recommendedName>
</protein>
<proteinExistence type="inferred from homology"/>
<dbReference type="InterPro" id="IPR015424">
    <property type="entry name" value="PyrdxlP-dep_Trfase"/>
</dbReference>
<feature type="compositionally biased region" description="Basic and acidic residues" evidence="2">
    <location>
        <begin position="18"/>
        <end position="28"/>
    </location>
</feature>
<evidence type="ECO:0000256" key="2">
    <source>
        <dbReference type="SAM" id="MobiDB-lite"/>
    </source>
</evidence>
<evidence type="ECO:0000256" key="1">
    <source>
        <dbReference type="RuleBase" id="RU000481"/>
    </source>
</evidence>
<dbReference type="AlphaFoldDB" id="A0A537IR53"/>
<dbReference type="EC" id="2.6.1.-" evidence="1"/>
<keyword evidence="1 4" id="KW-0808">Transferase</keyword>
<reference evidence="4 5" key="1">
    <citation type="journal article" date="2019" name="Nat. Microbiol.">
        <title>Mediterranean grassland soil C-N compound turnover is dependent on rainfall and depth, and is mediated by genomically divergent microorganisms.</title>
        <authorList>
            <person name="Diamond S."/>
            <person name="Andeer P.F."/>
            <person name="Li Z."/>
            <person name="Crits-Christoph A."/>
            <person name="Burstein D."/>
            <person name="Anantharaman K."/>
            <person name="Lane K.R."/>
            <person name="Thomas B.C."/>
            <person name="Pan C."/>
            <person name="Northen T.R."/>
            <person name="Banfield J.F."/>
        </authorList>
    </citation>
    <scope>NUCLEOTIDE SEQUENCE [LARGE SCALE GENOMIC DNA]</scope>
    <source>
        <strain evidence="4">NP_8</strain>
    </source>
</reference>
<dbReference type="PANTHER" id="PTHR43510">
    <property type="entry name" value="AMINOTRANSFERASE FUNCTION, HYPOTHETICAL (EUROFUNG)"/>
    <property type="match status" value="1"/>
</dbReference>
<dbReference type="GO" id="GO:0030170">
    <property type="term" value="F:pyridoxal phosphate binding"/>
    <property type="evidence" value="ECO:0007669"/>
    <property type="project" value="InterPro"/>
</dbReference>
<comment type="cofactor">
    <cofactor evidence="1">
        <name>pyridoxal 5'-phosphate</name>
        <dbReference type="ChEBI" id="CHEBI:597326"/>
    </cofactor>
</comment>
<comment type="caution">
    <text evidence="4">The sequence shown here is derived from an EMBL/GenBank/DDBJ whole genome shotgun (WGS) entry which is preliminary data.</text>
</comment>
<dbReference type="CDD" id="cd00609">
    <property type="entry name" value="AAT_like"/>
    <property type="match status" value="1"/>
</dbReference>
<dbReference type="InterPro" id="IPR004838">
    <property type="entry name" value="NHTrfase_class1_PyrdxlP-BS"/>
</dbReference>
<name>A0A537IR53_9BACT</name>
<feature type="region of interest" description="Disordered" evidence="2">
    <location>
        <begin position="1"/>
        <end position="28"/>
    </location>
</feature>
<accession>A0A537IR53</accession>
<gene>
    <name evidence="4" type="ORF">E6H05_09625</name>
</gene>
<dbReference type="Gene3D" id="3.90.1150.10">
    <property type="entry name" value="Aspartate Aminotransferase, domain 1"/>
    <property type="match status" value="1"/>
</dbReference>
<dbReference type="Gene3D" id="3.40.640.10">
    <property type="entry name" value="Type I PLP-dependent aspartate aminotransferase-like (Major domain)"/>
    <property type="match status" value="1"/>
</dbReference>
<evidence type="ECO:0000313" key="5">
    <source>
        <dbReference type="Proteomes" id="UP000318834"/>
    </source>
</evidence>
<dbReference type="PROSITE" id="PS00105">
    <property type="entry name" value="AA_TRANSFER_CLASS_1"/>
    <property type="match status" value="1"/>
</dbReference>
<dbReference type="GO" id="GO:0008483">
    <property type="term" value="F:transaminase activity"/>
    <property type="evidence" value="ECO:0007669"/>
    <property type="project" value="UniProtKB-KW"/>
</dbReference>
<sequence length="417" mass="45889">MQDEGEITGTGERGNGGTRKDGVRAVTRSREVPPMKIERFEMERYQSTWETTVEFNLADSGVHPITLAALVDHSWIREVLAREQLGYGHTNGSEELRTLIAGLYHAAGPEHVLVTTGAAEANFLITWALLDRSDEAVVMLPNYMQIPSLARAWGAETVSWWLRPVPGLMGPGTGLREPAQWGPDLEELERLVSPKTKAIFVCNPNNPTGAVLSVEAMNAVCAAAARVNAWVVADEVYRGAELDGHLTGSFWGRYSKVIVAGGLSKAYGLPGLRIGWIVAPHEVIQVLWGHHDYTTIAPSVLSDHLARVALGPRVFQRLATRTRLILNENLEAVARWVEGMGGLVDWIAPKAGAIAFLRYRPAVNSTELATQLRKAHDVLVVPGDHFQLDRHVRIGYGGEKRLLEEGLRRTGEFLRTL</sequence>
<dbReference type="Pfam" id="PF00155">
    <property type="entry name" value="Aminotran_1_2"/>
    <property type="match status" value="1"/>
</dbReference>
<organism evidence="4 5">
    <name type="scientific">Candidatus Segetimicrobium genomatis</name>
    <dbReference type="NCBI Taxonomy" id="2569760"/>
    <lineage>
        <taxon>Bacteria</taxon>
        <taxon>Bacillati</taxon>
        <taxon>Candidatus Sysuimicrobiota</taxon>
        <taxon>Candidatus Sysuimicrobiia</taxon>
        <taxon>Candidatus Sysuimicrobiales</taxon>
        <taxon>Candidatus Segetimicrobiaceae</taxon>
        <taxon>Candidatus Segetimicrobium</taxon>
    </lineage>
</organism>
<keyword evidence="1 4" id="KW-0032">Aminotransferase</keyword>
<dbReference type="SUPFAM" id="SSF53383">
    <property type="entry name" value="PLP-dependent transferases"/>
    <property type="match status" value="1"/>
</dbReference>
<dbReference type="EMBL" id="VBAP01000070">
    <property type="protein sequence ID" value="TMI73552.1"/>
    <property type="molecule type" value="Genomic_DNA"/>
</dbReference>
<evidence type="ECO:0000259" key="3">
    <source>
        <dbReference type="Pfam" id="PF00155"/>
    </source>
</evidence>
<comment type="similarity">
    <text evidence="1">Belongs to the class-I pyridoxal-phosphate-dependent aminotransferase family.</text>
</comment>
<dbReference type="InterPro" id="IPR004839">
    <property type="entry name" value="Aminotransferase_I/II_large"/>
</dbReference>
<evidence type="ECO:0000313" key="4">
    <source>
        <dbReference type="EMBL" id="TMI73552.1"/>
    </source>
</evidence>